<organism evidence="2 3">
    <name type="scientific">Meloidogyne hapla</name>
    <name type="common">Root-knot nematode worm</name>
    <dbReference type="NCBI Taxonomy" id="6305"/>
    <lineage>
        <taxon>Eukaryota</taxon>
        <taxon>Metazoa</taxon>
        <taxon>Ecdysozoa</taxon>
        <taxon>Nematoda</taxon>
        <taxon>Chromadorea</taxon>
        <taxon>Rhabditida</taxon>
        <taxon>Tylenchina</taxon>
        <taxon>Tylenchomorpha</taxon>
        <taxon>Tylenchoidea</taxon>
        <taxon>Meloidogynidae</taxon>
        <taxon>Meloidogyninae</taxon>
        <taxon>Meloidogyne</taxon>
    </lineage>
</organism>
<feature type="region of interest" description="Disordered" evidence="1">
    <location>
        <begin position="20"/>
        <end position="52"/>
    </location>
</feature>
<name>A0A1I8B3M8_MELHA</name>
<protein>
    <submittedName>
        <fullName evidence="3">Uncharacterized protein</fullName>
    </submittedName>
</protein>
<evidence type="ECO:0000256" key="1">
    <source>
        <dbReference type="SAM" id="MobiDB-lite"/>
    </source>
</evidence>
<evidence type="ECO:0000313" key="3">
    <source>
        <dbReference type="WBParaSite" id="MhA1_Contig1322.frz3.gene1"/>
    </source>
</evidence>
<reference evidence="3" key="1">
    <citation type="submission" date="2016-11" db="UniProtKB">
        <authorList>
            <consortium name="WormBaseParasite"/>
        </authorList>
    </citation>
    <scope>IDENTIFICATION</scope>
</reference>
<dbReference type="Proteomes" id="UP000095281">
    <property type="component" value="Unplaced"/>
</dbReference>
<sequence length="52" mass="6016">MSSIIERKMQRRLSCATDITGQPSIPLRTYSQHSKNLRRTSAQESLDNHLKM</sequence>
<evidence type="ECO:0000313" key="2">
    <source>
        <dbReference type="Proteomes" id="UP000095281"/>
    </source>
</evidence>
<dbReference type="AlphaFoldDB" id="A0A1I8B3M8"/>
<feature type="compositionally biased region" description="Polar residues" evidence="1">
    <location>
        <begin position="20"/>
        <end position="45"/>
    </location>
</feature>
<dbReference type="WBParaSite" id="MhA1_Contig1322.frz3.gene1">
    <property type="protein sequence ID" value="MhA1_Contig1322.frz3.gene1"/>
    <property type="gene ID" value="MhA1_Contig1322.frz3.gene1"/>
</dbReference>
<keyword evidence="2" id="KW-1185">Reference proteome</keyword>
<proteinExistence type="predicted"/>
<accession>A0A1I8B3M8</accession>